<dbReference type="InterPro" id="IPR000073">
    <property type="entry name" value="AB_hydrolase_1"/>
</dbReference>
<name>A0A6A3A9Z3_HIBSY</name>
<gene>
    <name evidence="4" type="ORF">F3Y22_tig00110570pilonHSYRG00200</name>
</gene>
<dbReference type="InterPro" id="IPR002410">
    <property type="entry name" value="Peptidase_S33"/>
</dbReference>
<protein>
    <submittedName>
        <fullName evidence="4">Proline iminopeptidase</fullName>
    </submittedName>
</protein>
<proteinExistence type="inferred from homology"/>
<dbReference type="PANTHER" id="PTHR43248">
    <property type="entry name" value="2-SUCCINYL-6-HYDROXY-2,4-CYCLOHEXADIENE-1-CARBOXYLATE SYNTHASE"/>
    <property type="match status" value="1"/>
</dbReference>
<evidence type="ECO:0000256" key="1">
    <source>
        <dbReference type="ARBA" id="ARBA00010088"/>
    </source>
</evidence>
<dbReference type="Proteomes" id="UP000436088">
    <property type="component" value="Unassembled WGS sequence"/>
</dbReference>
<sequence length="318" mass="35384">MVAEISSGEEVTVEEVLRPLEFKETEKVVFIFLAGMFSFHQGLISQVIMKSLGIQRLNLHYPENVENSRVTFLDNALFYVTCPSHHQSPRLSLHSDPPFSAAFVFTGLQFVHSSPCLCPNPTPLAIQRLNTSPETVGKEEQPIPYLLFLQGGPGFECPRPTEGSGWILKACEEFRVILMDQRGTGLSTPLTPSSMQQIKSAQKLADYLTHVRADNIFNDAEFIRVRLVPEAKPWTVLGQSYGGFCVVTYLNFAPKGLKQVLLTGGIPPIGNGCTADSVYRASFEQLIHQNENTIRGSLRTLKLSEMLLPFWQNPKEAG</sequence>
<dbReference type="GO" id="GO:0006508">
    <property type="term" value="P:proteolysis"/>
    <property type="evidence" value="ECO:0007669"/>
    <property type="project" value="InterPro"/>
</dbReference>
<keyword evidence="2" id="KW-0378">Hydrolase</keyword>
<dbReference type="Gene3D" id="3.40.50.1820">
    <property type="entry name" value="alpha/beta hydrolase"/>
    <property type="match status" value="1"/>
</dbReference>
<dbReference type="PRINTS" id="PR00793">
    <property type="entry name" value="PROAMNOPTASE"/>
</dbReference>
<dbReference type="InterPro" id="IPR029058">
    <property type="entry name" value="AB_hydrolase_fold"/>
</dbReference>
<reference evidence="4" key="1">
    <citation type="submission" date="2019-09" db="EMBL/GenBank/DDBJ databases">
        <title>Draft genome information of white flower Hibiscus syriacus.</title>
        <authorList>
            <person name="Kim Y.-M."/>
        </authorList>
    </citation>
    <scope>NUCLEOTIDE SEQUENCE [LARGE SCALE GENOMIC DNA]</scope>
    <source>
        <strain evidence="4">YM2019G1</strain>
    </source>
</reference>
<dbReference type="AlphaFoldDB" id="A0A6A3A9Z3"/>
<comment type="caution">
    <text evidence="4">The sequence shown here is derived from an EMBL/GenBank/DDBJ whole genome shotgun (WGS) entry which is preliminary data.</text>
</comment>
<accession>A0A6A3A9Z3</accession>
<dbReference type="InterPro" id="IPR051601">
    <property type="entry name" value="Serine_prot/Carboxylest_S33"/>
</dbReference>
<evidence type="ECO:0000259" key="3">
    <source>
        <dbReference type="Pfam" id="PF00561"/>
    </source>
</evidence>
<evidence type="ECO:0000313" key="4">
    <source>
        <dbReference type="EMBL" id="KAE8699779.1"/>
    </source>
</evidence>
<keyword evidence="5" id="KW-1185">Reference proteome</keyword>
<dbReference type="GO" id="GO:0008233">
    <property type="term" value="F:peptidase activity"/>
    <property type="evidence" value="ECO:0007669"/>
    <property type="project" value="InterPro"/>
</dbReference>
<dbReference type="PANTHER" id="PTHR43248:SF2">
    <property type="entry name" value="PROLYL AMINOPEPTIDASE"/>
    <property type="match status" value="1"/>
</dbReference>
<dbReference type="EMBL" id="VEPZ02001034">
    <property type="protein sequence ID" value="KAE8699779.1"/>
    <property type="molecule type" value="Genomic_DNA"/>
</dbReference>
<dbReference type="SUPFAM" id="SSF53474">
    <property type="entry name" value="alpha/beta-Hydrolases"/>
    <property type="match status" value="1"/>
</dbReference>
<evidence type="ECO:0000313" key="5">
    <source>
        <dbReference type="Proteomes" id="UP000436088"/>
    </source>
</evidence>
<organism evidence="4 5">
    <name type="scientific">Hibiscus syriacus</name>
    <name type="common">Rose of Sharon</name>
    <dbReference type="NCBI Taxonomy" id="106335"/>
    <lineage>
        <taxon>Eukaryota</taxon>
        <taxon>Viridiplantae</taxon>
        <taxon>Streptophyta</taxon>
        <taxon>Embryophyta</taxon>
        <taxon>Tracheophyta</taxon>
        <taxon>Spermatophyta</taxon>
        <taxon>Magnoliopsida</taxon>
        <taxon>eudicotyledons</taxon>
        <taxon>Gunneridae</taxon>
        <taxon>Pentapetalae</taxon>
        <taxon>rosids</taxon>
        <taxon>malvids</taxon>
        <taxon>Malvales</taxon>
        <taxon>Malvaceae</taxon>
        <taxon>Malvoideae</taxon>
        <taxon>Hibiscus</taxon>
    </lineage>
</organism>
<comment type="similarity">
    <text evidence="1">Belongs to the peptidase S33 family.</text>
</comment>
<dbReference type="Pfam" id="PF00561">
    <property type="entry name" value="Abhydrolase_1"/>
    <property type="match status" value="1"/>
</dbReference>
<feature type="domain" description="AB hydrolase-1" evidence="3">
    <location>
        <begin position="145"/>
        <end position="266"/>
    </location>
</feature>
<evidence type="ECO:0000256" key="2">
    <source>
        <dbReference type="ARBA" id="ARBA00022801"/>
    </source>
</evidence>